<dbReference type="GO" id="GO:0016616">
    <property type="term" value="F:oxidoreductase activity, acting on the CH-OH group of donors, NAD or NADP as acceptor"/>
    <property type="evidence" value="ECO:0007669"/>
    <property type="project" value="TreeGrafter"/>
</dbReference>
<dbReference type="SUPFAM" id="SSF51735">
    <property type="entry name" value="NAD(P)-binding Rossmann-fold domains"/>
    <property type="match status" value="1"/>
</dbReference>
<sequence length="243" mass="24952">MTDLGNLTALITGAAGGIGGALAEAFAAAGARLALVDREDAGALAARLGHQHRAYTVDLADPDAVAATVPRIGADMGIDLLINNAGFGIVFPAAETRIADWDRTMAINLRAPWLVAAAALPWLKRSGRGRIVNIASQAGVVGIDEHAAYGASKAGLINLTKVMALEWARHGITANAISPTVVETPMALVGWAGEKGERARREIPVGRFARPEEVAAAALYFCSDAAAIVTGANLAVDGGNTAR</sequence>
<dbReference type="PRINTS" id="PR00080">
    <property type="entry name" value="SDRFAMILY"/>
</dbReference>
<dbReference type="InterPro" id="IPR036291">
    <property type="entry name" value="NAD(P)-bd_dom_sf"/>
</dbReference>
<dbReference type="PROSITE" id="PS00061">
    <property type="entry name" value="ADH_SHORT"/>
    <property type="match status" value="1"/>
</dbReference>
<dbReference type="PRINTS" id="PR00081">
    <property type="entry name" value="GDHRDH"/>
</dbReference>
<evidence type="ECO:0000313" key="2">
    <source>
        <dbReference type="EMBL" id="MSU88435.1"/>
    </source>
</evidence>
<dbReference type="Gene3D" id="3.40.50.720">
    <property type="entry name" value="NAD(P)-binding Rossmann-like Domain"/>
    <property type="match status" value="1"/>
</dbReference>
<evidence type="ECO:0000256" key="1">
    <source>
        <dbReference type="ARBA" id="ARBA00006484"/>
    </source>
</evidence>
<dbReference type="CDD" id="cd05233">
    <property type="entry name" value="SDR_c"/>
    <property type="match status" value="1"/>
</dbReference>
<accession>A0A6L5YX75</accession>
<dbReference type="Pfam" id="PF13561">
    <property type="entry name" value="adh_short_C2"/>
    <property type="match status" value="1"/>
</dbReference>
<gene>
    <name evidence="2" type="ORF">GE300_02240</name>
</gene>
<protein>
    <submittedName>
        <fullName evidence="2">SDR family oxidoreductase</fullName>
    </submittedName>
</protein>
<dbReference type="AlphaFoldDB" id="A0A6L5YX75"/>
<organism evidence="2 3">
    <name type="scientific">Halovulum marinum</name>
    <dbReference type="NCBI Taxonomy" id="2662447"/>
    <lineage>
        <taxon>Bacteria</taxon>
        <taxon>Pseudomonadati</taxon>
        <taxon>Pseudomonadota</taxon>
        <taxon>Alphaproteobacteria</taxon>
        <taxon>Rhodobacterales</taxon>
        <taxon>Paracoccaceae</taxon>
        <taxon>Halovulum</taxon>
    </lineage>
</organism>
<dbReference type="EMBL" id="WIND01000001">
    <property type="protein sequence ID" value="MSU88435.1"/>
    <property type="molecule type" value="Genomic_DNA"/>
</dbReference>
<comment type="similarity">
    <text evidence="1">Belongs to the short-chain dehydrogenases/reductases (SDR) family.</text>
</comment>
<dbReference type="Proteomes" id="UP000474957">
    <property type="component" value="Unassembled WGS sequence"/>
</dbReference>
<keyword evidence="3" id="KW-1185">Reference proteome</keyword>
<dbReference type="RefSeq" id="WP_154444488.1">
    <property type="nucleotide sequence ID" value="NZ_WIND01000001.1"/>
</dbReference>
<dbReference type="InterPro" id="IPR002347">
    <property type="entry name" value="SDR_fam"/>
</dbReference>
<reference evidence="2 3" key="1">
    <citation type="submission" date="2019-10" db="EMBL/GenBank/DDBJ databases">
        <title>Cognatihalovulum marinum gen. nov. sp. nov., a new member of the family Rhodobacteraceae isolated from deep seawater of the Northwest Indian Ocean.</title>
        <authorList>
            <person name="Ruan C."/>
            <person name="Wang J."/>
            <person name="Zheng X."/>
            <person name="Song L."/>
            <person name="Zhu Y."/>
            <person name="Huang Y."/>
            <person name="Lu Z."/>
            <person name="Du W."/>
            <person name="Huang L."/>
            <person name="Dai X."/>
        </authorList>
    </citation>
    <scope>NUCLEOTIDE SEQUENCE [LARGE SCALE GENOMIC DNA]</scope>
    <source>
        <strain evidence="2 3">2CG4</strain>
    </source>
</reference>
<evidence type="ECO:0000313" key="3">
    <source>
        <dbReference type="Proteomes" id="UP000474957"/>
    </source>
</evidence>
<name>A0A6L5YX75_9RHOB</name>
<dbReference type="PANTHER" id="PTHR42760">
    <property type="entry name" value="SHORT-CHAIN DEHYDROGENASES/REDUCTASES FAMILY MEMBER"/>
    <property type="match status" value="1"/>
</dbReference>
<dbReference type="InterPro" id="IPR020904">
    <property type="entry name" value="Sc_DH/Rdtase_CS"/>
</dbReference>
<dbReference type="FunFam" id="3.40.50.720:FF:000084">
    <property type="entry name" value="Short-chain dehydrogenase reductase"/>
    <property type="match status" value="1"/>
</dbReference>
<proteinExistence type="inferred from homology"/>
<comment type="caution">
    <text evidence="2">The sequence shown here is derived from an EMBL/GenBank/DDBJ whole genome shotgun (WGS) entry which is preliminary data.</text>
</comment>